<dbReference type="AlphaFoldDB" id="D3PRB3"/>
<organism evidence="3 5">
    <name type="scientific">Meiothermus ruber (strain ATCC 35948 / DSM 1279 / VKM B-1258 / 21)</name>
    <name type="common">Thermus ruber</name>
    <dbReference type="NCBI Taxonomy" id="504728"/>
    <lineage>
        <taxon>Bacteria</taxon>
        <taxon>Thermotogati</taxon>
        <taxon>Deinococcota</taxon>
        <taxon>Deinococci</taxon>
        <taxon>Thermales</taxon>
        <taxon>Thermaceae</taxon>
        <taxon>Meiothermus</taxon>
    </lineage>
</organism>
<accession>D3PRB3</accession>
<sequence>MDSLETLLQRGAEWDLAGLVREANARLPRYLPQEFGSQRVREAVTARLVRHYTGLGMLDEPLRVGREARYSARHLLQLLVVRRLMAEGHGASALGDLARRKSDAELLAMLEGGVALTAKETPSALSYLTELRQQYRMPTAPIPSAAPLPVEAAPPAELRWRRFEIVPGLELHVREDFRLPKTPSELDALLRHLRERLETQKPRRR</sequence>
<evidence type="ECO:0000259" key="1">
    <source>
        <dbReference type="Pfam" id="PF13411"/>
    </source>
</evidence>
<dbReference type="Proteomes" id="UP000006655">
    <property type="component" value="Chromosome"/>
</dbReference>
<dbReference type="InterPro" id="IPR000551">
    <property type="entry name" value="MerR-type_HTH_dom"/>
</dbReference>
<dbReference type="KEGG" id="mrb:Mrub_1233"/>
<evidence type="ECO:0000313" key="5">
    <source>
        <dbReference type="Proteomes" id="UP000013026"/>
    </source>
</evidence>
<evidence type="ECO:0000313" key="4">
    <source>
        <dbReference type="Proteomes" id="UP000006655"/>
    </source>
</evidence>
<dbReference type="PATRIC" id="fig|504728.9.peg.1198"/>
<dbReference type="InterPro" id="IPR009061">
    <property type="entry name" value="DNA-bd_dom_put_sf"/>
</dbReference>
<dbReference type="OrthoDB" id="27483at2"/>
<dbReference type="GO" id="GO:0006355">
    <property type="term" value="P:regulation of DNA-templated transcription"/>
    <property type="evidence" value="ECO:0007669"/>
    <property type="project" value="InterPro"/>
</dbReference>
<dbReference type="SUPFAM" id="SSF46955">
    <property type="entry name" value="Putative DNA-binding domain"/>
    <property type="match status" value="1"/>
</dbReference>
<dbReference type="Proteomes" id="UP000013026">
    <property type="component" value="Chromosome"/>
</dbReference>
<gene>
    <name evidence="2" type="ordered locus">Mrub_1233</name>
    <name evidence="3" type="ORF">K649_05820</name>
</gene>
<reference evidence="3 5" key="3">
    <citation type="submission" date="2013-04" db="EMBL/GenBank/DDBJ databases">
        <authorList>
            <person name="Chin J."/>
            <person name="Alexander D.H."/>
            <person name="Marks P."/>
            <person name="Korlach J."/>
            <person name="Clum A."/>
            <person name="Copeland A."/>
        </authorList>
    </citation>
    <scope>NUCLEOTIDE SEQUENCE [LARGE SCALE GENOMIC DNA]</scope>
    <source>
        <strain evidence="5">ATCC 35948 / DSM 1279 / VKM B-1258 / 21</strain>
        <strain evidence="3">DSM 1279</strain>
    </source>
</reference>
<dbReference type="RefSeq" id="WP_013013515.1">
    <property type="nucleotide sequence ID" value="NC_013946.1"/>
</dbReference>
<evidence type="ECO:0000313" key="2">
    <source>
        <dbReference type="EMBL" id="ADD27996.1"/>
    </source>
</evidence>
<proteinExistence type="predicted"/>
<reference evidence="3" key="2">
    <citation type="submission" date="2013-04" db="EMBL/GenBank/DDBJ databases">
        <title>Non-Hybrid, Finished Microbial Genome Assemblies from Long-Read SMRT Sequencing Data.</title>
        <authorList>
            <person name="Klammer A."/>
            <person name="Drake J."/>
            <person name="Heiner C."/>
            <person name="Clum A."/>
            <person name="Copeland A."/>
            <person name="Huddleston J."/>
            <person name="Eichler E."/>
            <person name="Turner S.W."/>
        </authorList>
    </citation>
    <scope>NUCLEOTIDE SEQUENCE</scope>
    <source>
        <strain evidence="3">DSM 1279</strain>
    </source>
</reference>
<dbReference type="Pfam" id="PF13411">
    <property type="entry name" value="MerR_1"/>
    <property type="match status" value="1"/>
</dbReference>
<dbReference type="STRING" id="504728.K649_05820"/>
<reference evidence="2 4" key="1">
    <citation type="journal article" date="2010" name="Stand. Genomic Sci.">
        <title>Complete genome sequence of Meiothermus ruber type strain (21).</title>
        <authorList>
            <person name="Tindall B.J."/>
            <person name="Sikorski J."/>
            <person name="Lucas S."/>
            <person name="Goltsman E."/>
            <person name="Copeland A."/>
            <person name="Glavina Del Rio T."/>
            <person name="Nolan M."/>
            <person name="Tice H."/>
            <person name="Cheng J.F."/>
            <person name="Han C."/>
            <person name="Pitluck S."/>
            <person name="Liolios K."/>
            <person name="Ivanova N."/>
            <person name="Mavromatis K."/>
            <person name="Ovchinnikova G."/>
            <person name="Pati A."/>
            <person name="Fahnrich R."/>
            <person name="Goodwin L."/>
            <person name="Chen A."/>
            <person name="Palaniappan K."/>
            <person name="Land M."/>
            <person name="Hauser L."/>
            <person name="Chang Y.J."/>
            <person name="Jeffries C.D."/>
            <person name="Rohde M."/>
            <person name="Goker M."/>
            <person name="Woyke T."/>
            <person name="Bristow J."/>
            <person name="Eisen J.A."/>
            <person name="Markowitz V."/>
            <person name="Hugenholtz P."/>
            <person name="Kyrpides N.C."/>
            <person name="Klenk H.P."/>
            <person name="Lapidus A."/>
        </authorList>
    </citation>
    <scope>NUCLEOTIDE SEQUENCE [LARGE SCALE GENOMIC DNA]</scope>
    <source>
        <strain evidence="4">ATCC 35948 / DSM 1279 / VKM B-1258 / 21</strain>
        <strain evidence="2">DSM 1279</strain>
    </source>
</reference>
<protein>
    <recommendedName>
        <fullName evidence="1">HTH merR-type domain-containing protein</fullName>
    </recommendedName>
</protein>
<dbReference type="KEGG" id="mre:K649_05820"/>
<dbReference type="eggNOG" id="COG0789">
    <property type="taxonomic scope" value="Bacteria"/>
</dbReference>
<dbReference type="EMBL" id="CP005385">
    <property type="protein sequence ID" value="AGK04466.1"/>
    <property type="molecule type" value="Genomic_DNA"/>
</dbReference>
<dbReference type="GO" id="GO:0003677">
    <property type="term" value="F:DNA binding"/>
    <property type="evidence" value="ECO:0007669"/>
    <property type="project" value="InterPro"/>
</dbReference>
<dbReference type="EMBL" id="CP001743">
    <property type="protein sequence ID" value="ADD27996.1"/>
    <property type="molecule type" value="Genomic_DNA"/>
</dbReference>
<keyword evidence="4" id="KW-1185">Reference proteome</keyword>
<feature type="domain" description="HTH merR-type" evidence="1">
    <location>
        <begin position="44"/>
        <end position="92"/>
    </location>
</feature>
<evidence type="ECO:0000313" key="3">
    <source>
        <dbReference type="EMBL" id="AGK04466.1"/>
    </source>
</evidence>
<name>D3PRB3_MEIRD</name>